<protein>
    <submittedName>
        <fullName evidence="3">Serine protease</fullName>
    </submittedName>
</protein>
<keyword evidence="1" id="KW-0720">Serine protease</keyword>
<dbReference type="InterPro" id="IPR009003">
    <property type="entry name" value="Peptidase_S1_PA"/>
</dbReference>
<keyword evidence="2" id="KW-0812">Transmembrane</keyword>
<sequence length="280" mass="31689">MKEREDDDQKPDIIDDDLYEEIDDDELYELIQEEKRKAWERERIEKEERKSKRPFPRWLFYLIAIMMVTNIVAVLPNTFSIPAIDFLVTSAKLSTDDDIDRYQEAVVVVDAGQSKGTGFAIDADGTIITNHHVIEGEKRISVAFPGKGLFDAEVVEKFPEVDLAVLQAEGSDFPHLTLANETSFEEGEPFYFIGNPLSFNGIANKGTIIDYTILDDWSKPVLMLDAPIYRGNSGSPVINEEGKVIAVVFATLDDEQEGRVGLAIPIDYYYEKINMEEPPK</sequence>
<feature type="transmembrane region" description="Helical" evidence="2">
    <location>
        <begin position="58"/>
        <end position="79"/>
    </location>
</feature>
<keyword evidence="2" id="KW-0472">Membrane</keyword>
<evidence type="ECO:0000313" key="4">
    <source>
        <dbReference type="Proteomes" id="UP000830326"/>
    </source>
</evidence>
<organism evidence="3 4">
    <name type="scientific">Halobacillus amylolyticus</name>
    <dbReference type="NCBI Taxonomy" id="2932259"/>
    <lineage>
        <taxon>Bacteria</taxon>
        <taxon>Bacillati</taxon>
        <taxon>Bacillota</taxon>
        <taxon>Bacilli</taxon>
        <taxon>Bacillales</taxon>
        <taxon>Bacillaceae</taxon>
        <taxon>Halobacillus</taxon>
    </lineage>
</organism>
<keyword evidence="4" id="KW-1185">Reference proteome</keyword>
<keyword evidence="2" id="KW-1133">Transmembrane helix</keyword>
<dbReference type="EMBL" id="CP095075">
    <property type="protein sequence ID" value="UOR13284.1"/>
    <property type="molecule type" value="Genomic_DNA"/>
</dbReference>
<name>A0ABY4HEI0_9BACI</name>
<dbReference type="Gene3D" id="2.40.10.120">
    <property type="match status" value="1"/>
</dbReference>
<reference evidence="3" key="1">
    <citation type="submission" date="2022-04" db="EMBL/GenBank/DDBJ databases">
        <title>Halobacillus sp. isolated from saltern.</title>
        <authorList>
            <person name="Won M."/>
            <person name="Lee C.-M."/>
            <person name="Woen H.-Y."/>
            <person name="Kwon S.-W."/>
        </authorList>
    </citation>
    <scope>NUCLEOTIDE SEQUENCE</scope>
    <source>
        <strain evidence="3">SSHM10-5</strain>
    </source>
</reference>
<dbReference type="GO" id="GO:0006508">
    <property type="term" value="P:proteolysis"/>
    <property type="evidence" value="ECO:0007669"/>
    <property type="project" value="UniProtKB-KW"/>
</dbReference>
<evidence type="ECO:0000256" key="2">
    <source>
        <dbReference type="SAM" id="Phobius"/>
    </source>
</evidence>
<dbReference type="PANTHER" id="PTHR43019">
    <property type="entry name" value="SERINE ENDOPROTEASE DEGS"/>
    <property type="match status" value="1"/>
</dbReference>
<evidence type="ECO:0000313" key="3">
    <source>
        <dbReference type="EMBL" id="UOR13284.1"/>
    </source>
</evidence>
<proteinExistence type="predicted"/>
<keyword evidence="1" id="KW-0378">Hydrolase</keyword>
<dbReference type="PRINTS" id="PR00834">
    <property type="entry name" value="PROTEASES2C"/>
</dbReference>
<dbReference type="PANTHER" id="PTHR43019:SF23">
    <property type="entry name" value="PROTEASE DO-LIKE 5, CHLOROPLASTIC"/>
    <property type="match status" value="1"/>
</dbReference>
<dbReference type="InterPro" id="IPR001940">
    <property type="entry name" value="Peptidase_S1C"/>
</dbReference>
<keyword evidence="3" id="KW-0645">Protease</keyword>
<dbReference type="GO" id="GO:0008233">
    <property type="term" value="F:peptidase activity"/>
    <property type="evidence" value="ECO:0007669"/>
    <property type="project" value="UniProtKB-KW"/>
</dbReference>
<dbReference type="RefSeq" id="WP_245034850.1">
    <property type="nucleotide sequence ID" value="NZ_CP095075.1"/>
</dbReference>
<gene>
    <name evidence="3" type="ORF">MUO15_07300</name>
</gene>
<evidence type="ECO:0000256" key="1">
    <source>
        <dbReference type="ARBA" id="ARBA00022825"/>
    </source>
</evidence>
<dbReference type="Proteomes" id="UP000830326">
    <property type="component" value="Chromosome"/>
</dbReference>
<accession>A0ABY4HEI0</accession>
<dbReference type="Pfam" id="PF13365">
    <property type="entry name" value="Trypsin_2"/>
    <property type="match status" value="1"/>
</dbReference>
<dbReference type="SUPFAM" id="SSF50494">
    <property type="entry name" value="Trypsin-like serine proteases"/>
    <property type="match status" value="1"/>
</dbReference>